<dbReference type="GO" id="GO:0009986">
    <property type="term" value="C:cell surface"/>
    <property type="evidence" value="ECO:0007669"/>
    <property type="project" value="TreeGrafter"/>
</dbReference>
<keyword evidence="6" id="KW-0732">Signal</keyword>
<dbReference type="AlphaFoldDB" id="A0A934RYN9"/>
<evidence type="ECO:0000256" key="7">
    <source>
        <dbReference type="ARBA" id="ARBA00022801"/>
    </source>
</evidence>
<evidence type="ECO:0000256" key="10">
    <source>
        <dbReference type="ARBA" id="ARBA00023277"/>
    </source>
</evidence>
<evidence type="ECO:0000313" key="16">
    <source>
        <dbReference type="EMBL" id="MBK1878773.1"/>
    </source>
</evidence>
<keyword evidence="12" id="KW-0624">Polysaccharide degradation</keyword>
<accession>A0A934RYN9</accession>
<keyword evidence="11" id="KW-0961">Cell wall biogenesis/degradation</keyword>
<organism evidence="16 17">
    <name type="scientific">Pelagicoccus mobilis</name>
    <dbReference type="NCBI Taxonomy" id="415221"/>
    <lineage>
        <taxon>Bacteria</taxon>
        <taxon>Pseudomonadati</taxon>
        <taxon>Verrucomicrobiota</taxon>
        <taxon>Opitutia</taxon>
        <taxon>Puniceicoccales</taxon>
        <taxon>Pelagicoccaceae</taxon>
        <taxon>Pelagicoccus</taxon>
    </lineage>
</organism>
<evidence type="ECO:0000256" key="5">
    <source>
        <dbReference type="ARBA" id="ARBA00022525"/>
    </source>
</evidence>
<dbReference type="SUPFAM" id="SSF51445">
    <property type="entry name" value="(Trans)glycosidases"/>
    <property type="match status" value="1"/>
</dbReference>
<sequence length="285" mass="32278">MSLTGASLAELDQDELLETHLKTLNSGLHGICFSPYLPEQQPGDFITEQQIHQRLDIILPYTQWIRSFSCTEGNEAIPRIAKEKGLKTLVGAWISDDAEKNREEIQNVIEIARQGHADIVAVGNEVLYRGELEESELLLLIDEVKRELPGIPVGYVDAYYEFVKRPALAEICDVILANCYPYWEGCHIDYSVLYAKEMYRQAQRSAPGKRVLITESGWPSHGASKGTAAPSVENARRYFVDLQNWAKEESVELFYFSSFDEAWKVSDEGDVGAHWGIWDTYGQLK</sequence>
<dbReference type="GO" id="GO:0000272">
    <property type="term" value="P:polysaccharide catabolic process"/>
    <property type="evidence" value="ECO:0007669"/>
    <property type="project" value="UniProtKB-KW"/>
</dbReference>
<evidence type="ECO:0000256" key="9">
    <source>
        <dbReference type="ARBA" id="ARBA00023180"/>
    </source>
</evidence>
<gene>
    <name evidence="16" type="ORF">JIN87_17965</name>
</gene>
<proteinExistence type="predicted"/>
<dbReference type="RefSeq" id="WP_200356987.1">
    <property type="nucleotide sequence ID" value="NZ_JAENIL010000035.1"/>
</dbReference>
<keyword evidence="5" id="KW-0964">Secreted</keyword>
<evidence type="ECO:0000256" key="8">
    <source>
        <dbReference type="ARBA" id="ARBA00023136"/>
    </source>
</evidence>
<evidence type="ECO:0000256" key="1">
    <source>
        <dbReference type="ARBA" id="ARBA00004191"/>
    </source>
</evidence>
<dbReference type="InterPro" id="IPR000490">
    <property type="entry name" value="Glyco_hydro_17"/>
</dbReference>
<keyword evidence="7" id="KW-0378">Hydrolase</keyword>
<dbReference type="InterPro" id="IPR017853">
    <property type="entry name" value="GH"/>
</dbReference>
<keyword evidence="17" id="KW-1185">Reference proteome</keyword>
<keyword evidence="9" id="KW-0325">Glycoprotein</keyword>
<dbReference type="PANTHER" id="PTHR16631">
    <property type="entry name" value="GLUCAN 1,3-BETA-GLUCOSIDASE"/>
    <property type="match status" value="1"/>
</dbReference>
<dbReference type="GO" id="GO:0005886">
    <property type="term" value="C:plasma membrane"/>
    <property type="evidence" value="ECO:0007669"/>
    <property type="project" value="UniProtKB-SubCell"/>
</dbReference>
<evidence type="ECO:0000256" key="2">
    <source>
        <dbReference type="ARBA" id="ARBA00004236"/>
    </source>
</evidence>
<keyword evidence="3" id="KW-1003">Cell membrane</keyword>
<dbReference type="GO" id="GO:0071555">
    <property type="term" value="P:cell wall organization"/>
    <property type="evidence" value="ECO:0007669"/>
    <property type="project" value="UniProtKB-KW"/>
</dbReference>
<evidence type="ECO:0000256" key="11">
    <source>
        <dbReference type="ARBA" id="ARBA00023316"/>
    </source>
</evidence>
<comment type="subcellular location">
    <subcellularLocation>
        <location evidence="2">Cell membrane</location>
    </subcellularLocation>
    <subcellularLocation>
        <location evidence="1">Secreted</location>
        <location evidence="1">Cell wall</location>
    </subcellularLocation>
</comment>
<dbReference type="PANTHER" id="PTHR16631:SF17">
    <property type="entry name" value="GLUCAN ENDO-1,3-BETA-GLUCOSIDASE BTGC"/>
    <property type="match status" value="1"/>
</dbReference>
<keyword evidence="4" id="KW-0134">Cell wall</keyword>
<evidence type="ECO:0000256" key="15">
    <source>
        <dbReference type="ARBA" id="ARBA00043078"/>
    </source>
</evidence>
<evidence type="ECO:0000256" key="6">
    <source>
        <dbReference type="ARBA" id="ARBA00022729"/>
    </source>
</evidence>
<evidence type="ECO:0000256" key="14">
    <source>
        <dbReference type="ARBA" id="ARBA00042373"/>
    </source>
</evidence>
<dbReference type="GO" id="GO:0005576">
    <property type="term" value="C:extracellular region"/>
    <property type="evidence" value="ECO:0007669"/>
    <property type="project" value="TreeGrafter"/>
</dbReference>
<dbReference type="EMBL" id="JAENIL010000035">
    <property type="protein sequence ID" value="MBK1878773.1"/>
    <property type="molecule type" value="Genomic_DNA"/>
</dbReference>
<comment type="caution">
    <text evidence="16">The sequence shown here is derived from an EMBL/GenBank/DDBJ whole genome shotgun (WGS) entry which is preliminary data.</text>
</comment>
<keyword evidence="10" id="KW-0119">Carbohydrate metabolism</keyword>
<evidence type="ECO:0000256" key="3">
    <source>
        <dbReference type="ARBA" id="ARBA00022475"/>
    </source>
</evidence>
<evidence type="ECO:0000256" key="13">
    <source>
        <dbReference type="ARBA" id="ARBA00037649"/>
    </source>
</evidence>
<dbReference type="GO" id="GO:0042973">
    <property type="term" value="F:glucan endo-1,3-beta-D-glucosidase activity"/>
    <property type="evidence" value="ECO:0007669"/>
    <property type="project" value="TreeGrafter"/>
</dbReference>
<dbReference type="Pfam" id="PF00332">
    <property type="entry name" value="Glyco_hydro_17"/>
    <property type="match status" value="1"/>
</dbReference>
<keyword evidence="8" id="KW-0472">Membrane</keyword>
<dbReference type="Proteomes" id="UP000617628">
    <property type="component" value="Unassembled WGS sequence"/>
</dbReference>
<comment type="function">
    <text evidence="13">Glucanases play a role in cell expansion during growth, in cell-cell fusion during mating, and in spore release during sporulation. This enzyme may be involved in beta-glucan degradation. Active on laminarin and lichenan.</text>
</comment>
<evidence type="ECO:0000256" key="12">
    <source>
        <dbReference type="ARBA" id="ARBA00023326"/>
    </source>
</evidence>
<reference evidence="16" key="1">
    <citation type="submission" date="2021-01" db="EMBL/GenBank/DDBJ databases">
        <title>Modified the classification status of verrucomicrobia.</title>
        <authorList>
            <person name="Feng X."/>
        </authorList>
    </citation>
    <scope>NUCLEOTIDE SEQUENCE</scope>
    <source>
        <strain evidence="16">KCTC 13126</strain>
    </source>
</reference>
<evidence type="ECO:0000256" key="4">
    <source>
        <dbReference type="ARBA" id="ARBA00022512"/>
    </source>
</evidence>
<protein>
    <recommendedName>
        <fullName evidence="15">Endo-1,3-beta-glucanase btgC</fullName>
    </recommendedName>
    <alternativeName>
        <fullName evidence="14">Laminarinase btgC</fullName>
    </alternativeName>
</protein>
<dbReference type="Gene3D" id="3.20.20.80">
    <property type="entry name" value="Glycosidases"/>
    <property type="match status" value="1"/>
</dbReference>
<dbReference type="InterPro" id="IPR050732">
    <property type="entry name" value="Beta-glucan_modifiers"/>
</dbReference>
<name>A0A934RYN9_9BACT</name>
<evidence type="ECO:0000313" key="17">
    <source>
        <dbReference type="Proteomes" id="UP000617628"/>
    </source>
</evidence>